<dbReference type="Gene3D" id="3.40.50.12780">
    <property type="entry name" value="N-terminal domain of ligase-like"/>
    <property type="match status" value="1"/>
</dbReference>
<feature type="domain" description="AMP-dependent synthetase/ligase" evidence="1">
    <location>
        <begin position="20"/>
        <end position="334"/>
    </location>
</feature>
<dbReference type="CDD" id="cd04433">
    <property type="entry name" value="AFD_class_I"/>
    <property type="match status" value="1"/>
</dbReference>
<dbReference type="InterPro" id="IPR045851">
    <property type="entry name" value="AMP-bd_C_sf"/>
</dbReference>
<dbReference type="InterPro" id="IPR042099">
    <property type="entry name" value="ANL_N_sf"/>
</dbReference>
<sequence>MPSTRYEFFANLFLHGEDSPFLLLDGDKTIHYSEFFERAVRLLNHLVRQGARHGDRVIIGLENRPEYLELILALALGGMTACPVDPAVSVVQLDKAKRVANATMAITSYDQLAYALDTSIPDCVHQGGMSDPFLVVFSSGTTGAPKGIVQSLENFFAAAKAFAGAVGLQPGQVTLHNWPMFYNAGLFNLFACPLLSGGVIAVGKRFAAKNLGDFWADLARFRPDSLYLSPTMAATLAKTYRFFSADLEPLQRARIISTSSILYPAIKEEFLRVLGAPLLPCFGITELGGSFTIGDADSGPFSVGKVMADVGVQIDDQADGELLVQSPYMALGYLAEGGGIDYFDRRQPFRTGDLGHVRDGELYISGRKKDSIKKGGEMINLAEVEDMVHATQLCEECYAVGKPDLFWGETYDVFFVPPAGGNAQAIKDELSRLFNASLPQSQRPDQIHAVSEVPRTSSGKPIKRLISYEVAQ</sequence>
<dbReference type="RefSeq" id="WP_008955598.1">
    <property type="nucleotide sequence ID" value="NZ_ACIS01000012.1"/>
</dbReference>
<protein>
    <submittedName>
        <fullName evidence="3">AMP-dependent synthetase and ligase</fullName>
    </submittedName>
</protein>
<name>B9Z893_9NEIS</name>
<dbReference type="InterPro" id="IPR025110">
    <property type="entry name" value="AMP-bd_C"/>
</dbReference>
<feature type="domain" description="AMP-binding enzyme C-terminal" evidence="2">
    <location>
        <begin position="383"/>
        <end position="460"/>
    </location>
</feature>
<dbReference type="Pfam" id="PF00501">
    <property type="entry name" value="AMP-binding"/>
    <property type="match status" value="1"/>
</dbReference>
<comment type="caution">
    <text evidence="3">The sequence shown here is derived from an EMBL/GenBank/DDBJ whole genome shotgun (WGS) entry which is preliminary data.</text>
</comment>
<gene>
    <name evidence="3" type="ORF">FuraDRAFT_3579</name>
</gene>
<evidence type="ECO:0000313" key="3">
    <source>
        <dbReference type="EMBL" id="EEG06996.1"/>
    </source>
</evidence>
<dbReference type="eggNOG" id="COG0318">
    <property type="taxonomic scope" value="Bacteria"/>
</dbReference>
<keyword evidence="4" id="KW-1185">Reference proteome</keyword>
<dbReference type="EMBL" id="ACIS01000012">
    <property type="protein sequence ID" value="EEG06996.1"/>
    <property type="molecule type" value="Genomic_DNA"/>
</dbReference>
<dbReference type="InterPro" id="IPR000873">
    <property type="entry name" value="AMP-dep_synth/lig_dom"/>
</dbReference>
<accession>B9Z893</accession>
<organism evidence="3 4">
    <name type="scientific">Pseudogulbenkiania ferrooxidans 2002</name>
    <dbReference type="NCBI Taxonomy" id="279714"/>
    <lineage>
        <taxon>Bacteria</taxon>
        <taxon>Pseudomonadati</taxon>
        <taxon>Pseudomonadota</taxon>
        <taxon>Betaproteobacteria</taxon>
        <taxon>Neisseriales</taxon>
        <taxon>Chromobacteriaceae</taxon>
        <taxon>Pseudogulbenkiania</taxon>
    </lineage>
</organism>
<dbReference type="Proteomes" id="UP000003165">
    <property type="component" value="Unassembled WGS sequence"/>
</dbReference>
<keyword evidence="3" id="KW-0436">Ligase</keyword>
<dbReference type="InterPro" id="IPR020845">
    <property type="entry name" value="AMP-binding_CS"/>
</dbReference>
<dbReference type="AlphaFoldDB" id="B9Z893"/>
<dbReference type="PANTHER" id="PTHR43201:SF32">
    <property type="entry name" value="2-SUCCINYLBENZOATE--COA LIGASE, CHLOROPLASTIC_PEROXISOMAL"/>
    <property type="match status" value="1"/>
</dbReference>
<proteinExistence type="predicted"/>
<reference evidence="3 4" key="1">
    <citation type="submission" date="2009-02" db="EMBL/GenBank/DDBJ databases">
        <title>Sequencing of the draft genome and assembly of Lutiella nitroferrum 2002.</title>
        <authorList>
            <consortium name="US DOE Joint Genome Institute (JGI-PGF)"/>
            <person name="Lucas S."/>
            <person name="Copeland A."/>
            <person name="Lapidus A."/>
            <person name="Glavina del Rio T."/>
            <person name="Tice H."/>
            <person name="Bruce D."/>
            <person name="Goodwin L."/>
            <person name="Pitluck S."/>
            <person name="Larimer F."/>
            <person name="Land M.L."/>
            <person name="Hauser L."/>
            <person name="Coates J.D."/>
        </authorList>
    </citation>
    <scope>NUCLEOTIDE SEQUENCE [LARGE SCALE GENOMIC DNA]</scope>
    <source>
        <strain evidence="3 4">2002</strain>
    </source>
</reference>
<evidence type="ECO:0000259" key="2">
    <source>
        <dbReference type="Pfam" id="PF13193"/>
    </source>
</evidence>
<evidence type="ECO:0000259" key="1">
    <source>
        <dbReference type="Pfam" id="PF00501"/>
    </source>
</evidence>
<dbReference type="GO" id="GO:0031956">
    <property type="term" value="F:medium-chain fatty acid-CoA ligase activity"/>
    <property type="evidence" value="ECO:0007669"/>
    <property type="project" value="TreeGrafter"/>
</dbReference>
<dbReference type="PANTHER" id="PTHR43201">
    <property type="entry name" value="ACYL-COA SYNTHETASE"/>
    <property type="match status" value="1"/>
</dbReference>
<dbReference type="SUPFAM" id="SSF56801">
    <property type="entry name" value="Acetyl-CoA synthetase-like"/>
    <property type="match status" value="1"/>
</dbReference>
<evidence type="ECO:0000313" key="4">
    <source>
        <dbReference type="Proteomes" id="UP000003165"/>
    </source>
</evidence>
<dbReference type="Pfam" id="PF13193">
    <property type="entry name" value="AMP-binding_C"/>
    <property type="match status" value="1"/>
</dbReference>
<dbReference type="PROSITE" id="PS00455">
    <property type="entry name" value="AMP_BINDING"/>
    <property type="match status" value="1"/>
</dbReference>
<dbReference type="GO" id="GO:0006631">
    <property type="term" value="P:fatty acid metabolic process"/>
    <property type="evidence" value="ECO:0007669"/>
    <property type="project" value="TreeGrafter"/>
</dbReference>
<dbReference type="Gene3D" id="3.30.300.30">
    <property type="match status" value="1"/>
</dbReference>